<feature type="signal peptide" evidence="2">
    <location>
        <begin position="1"/>
        <end position="28"/>
    </location>
</feature>
<evidence type="ECO:0000313" key="3">
    <source>
        <dbReference type="EMBL" id="GES29597.1"/>
    </source>
</evidence>
<feature type="region of interest" description="Disordered" evidence="1">
    <location>
        <begin position="63"/>
        <end position="137"/>
    </location>
</feature>
<evidence type="ECO:0000256" key="2">
    <source>
        <dbReference type="SAM" id="SignalP"/>
    </source>
</evidence>
<dbReference type="EMBL" id="BLAG01000006">
    <property type="protein sequence ID" value="GES29597.1"/>
    <property type="molecule type" value="Genomic_DNA"/>
</dbReference>
<evidence type="ECO:0000313" key="4">
    <source>
        <dbReference type="Proteomes" id="UP000325598"/>
    </source>
</evidence>
<organism evidence="3 4">
    <name type="scientific">Streptomyces angustmyceticus</name>
    <dbReference type="NCBI Taxonomy" id="285578"/>
    <lineage>
        <taxon>Bacteria</taxon>
        <taxon>Bacillati</taxon>
        <taxon>Actinomycetota</taxon>
        <taxon>Actinomycetes</taxon>
        <taxon>Kitasatosporales</taxon>
        <taxon>Streptomycetaceae</taxon>
        <taxon>Streptomyces</taxon>
    </lineage>
</organism>
<protein>
    <recommendedName>
        <fullName evidence="5">Secreted protein</fullName>
    </recommendedName>
</protein>
<sequence>MRIISILRWVCGLRALTPALTTTSQALARSGGDATRTVPAPGTLSVPAAADHVLPAARRCARLPAPFRSRPHRGPRDGDGARRARLPYGTAQAAPREPHPAPAVPAAPTVPGGTPSTAPRPAGAPLPVFLHGARPAH</sequence>
<feature type="chain" id="PRO_5039631012" description="Secreted protein" evidence="2">
    <location>
        <begin position="29"/>
        <end position="137"/>
    </location>
</feature>
<accession>A0A5J4L5A9</accession>
<gene>
    <name evidence="3" type="ORF">San01_20840</name>
</gene>
<feature type="compositionally biased region" description="Low complexity" evidence="1">
    <location>
        <begin position="106"/>
        <end position="119"/>
    </location>
</feature>
<evidence type="ECO:0008006" key="5">
    <source>
        <dbReference type="Google" id="ProtNLM"/>
    </source>
</evidence>
<comment type="caution">
    <text evidence="3">The sequence shown here is derived from an EMBL/GenBank/DDBJ whole genome shotgun (WGS) entry which is preliminary data.</text>
</comment>
<name>A0A5J4L5A9_9ACTN</name>
<evidence type="ECO:0000256" key="1">
    <source>
        <dbReference type="SAM" id="MobiDB-lite"/>
    </source>
</evidence>
<proteinExistence type="predicted"/>
<keyword evidence="2" id="KW-0732">Signal</keyword>
<reference evidence="3 4" key="1">
    <citation type="submission" date="2019-10" db="EMBL/GenBank/DDBJ databases">
        <title>Whole genome shotgun sequence of Streptomyces angustmyceticus NBRC 3934.</title>
        <authorList>
            <person name="Hosoyama A."/>
            <person name="Ichikawa N."/>
            <person name="Kimura A."/>
            <person name="Kitahashi Y."/>
            <person name="Komaki H."/>
            <person name="Uohara A."/>
        </authorList>
    </citation>
    <scope>NUCLEOTIDE SEQUENCE [LARGE SCALE GENOMIC DNA]</scope>
    <source>
        <strain evidence="3 4">NBRC 3934</strain>
    </source>
</reference>
<dbReference type="Proteomes" id="UP000325598">
    <property type="component" value="Unassembled WGS sequence"/>
</dbReference>
<keyword evidence="4" id="KW-1185">Reference proteome</keyword>
<dbReference type="AlphaFoldDB" id="A0A5J4L5A9"/>